<evidence type="ECO:0000313" key="1">
    <source>
        <dbReference type="EMBL" id="AIA88651.1"/>
    </source>
</evidence>
<name>A0A060C7B5_9BURK</name>
<feature type="non-terminal residue" evidence="1">
    <location>
        <position position="105"/>
    </location>
</feature>
<dbReference type="SUPFAM" id="SSF53756">
    <property type="entry name" value="UDP-Glycosyltransferase/glycogen phosphorylase"/>
    <property type="match status" value="1"/>
</dbReference>
<dbReference type="EMBL" id="KF121366">
    <property type="protein sequence ID" value="AIA88651.1"/>
    <property type="molecule type" value="Genomic_DNA"/>
</dbReference>
<accession>A0A060C7B5</accession>
<protein>
    <submittedName>
        <fullName evidence="1">CAZy families GT4 protein</fullName>
    </submittedName>
</protein>
<proteinExistence type="predicted"/>
<reference evidence="1" key="1">
    <citation type="journal article" date="2013" name="Environ. Microbiol.">
        <title>Seasonally variable intestinal metagenomes of the red palm weevil (Rhynchophorus ferrugineus).</title>
        <authorList>
            <person name="Jia S."/>
            <person name="Zhang X."/>
            <person name="Zhang G."/>
            <person name="Yin A."/>
            <person name="Zhang S."/>
            <person name="Li F."/>
            <person name="Wang L."/>
            <person name="Zhao D."/>
            <person name="Yun Q."/>
            <person name="Tala"/>
            <person name="Wang J."/>
            <person name="Sun G."/>
            <person name="Baabdullah M."/>
            <person name="Yu X."/>
            <person name="Hu S."/>
            <person name="Al-Mssallem I.S."/>
            <person name="Yu J."/>
        </authorList>
    </citation>
    <scope>NUCLEOTIDE SEQUENCE</scope>
</reference>
<dbReference type="AlphaFoldDB" id="A0A060C7B5"/>
<dbReference type="Gene3D" id="3.40.50.2000">
    <property type="entry name" value="Glycogen Phosphorylase B"/>
    <property type="match status" value="1"/>
</dbReference>
<sequence>MTDFQRSKLIAAGFDPQKIVVIPNAAEVPNLFNSFIGKYVGFCGRLSREKGVDMIIDVARRHPTIPFRLAGAVRDEELIEDLPENVSIDGYISGNELIEFYRNAA</sequence>
<organism evidence="1">
    <name type="scientific">uncultured Methylibium sp</name>
    <dbReference type="NCBI Taxonomy" id="381093"/>
    <lineage>
        <taxon>Bacteria</taxon>
        <taxon>Pseudomonadati</taxon>
        <taxon>Pseudomonadota</taxon>
        <taxon>Betaproteobacteria</taxon>
        <taxon>Burkholderiales</taxon>
        <taxon>Sphaerotilaceae</taxon>
        <taxon>Methylibium</taxon>
        <taxon>environmental samples</taxon>
    </lineage>
</organism>